<name>A0ABQ1KHT1_9RHOB</name>
<reference evidence="2" key="1">
    <citation type="journal article" date="2019" name="Int. J. Syst. Evol. Microbiol.">
        <title>The Global Catalogue of Microorganisms (GCM) 10K type strain sequencing project: providing services to taxonomists for standard genome sequencing and annotation.</title>
        <authorList>
            <consortium name="The Broad Institute Genomics Platform"/>
            <consortium name="The Broad Institute Genome Sequencing Center for Infectious Disease"/>
            <person name="Wu L."/>
            <person name="Ma J."/>
        </authorList>
    </citation>
    <scope>NUCLEOTIDE SEQUENCE [LARGE SCALE GENOMIC DNA]</scope>
    <source>
        <strain evidence="2">CGMCC 1.12478</strain>
    </source>
</reference>
<proteinExistence type="predicted"/>
<gene>
    <name evidence="1" type="ORF">GCM10011363_10970</name>
</gene>
<organism evidence="1 2">
    <name type="scientific">Marivita lacus</name>
    <dbReference type="NCBI Taxonomy" id="1323742"/>
    <lineage>
        <taxon>Bacteria</taxon>
        <taxon>Pseudomonadati</taxon>
        <taxon>Pseudomonadota</taxon>
        <taxon>Alphaproteobacteria</taxon>
        <taxon>Rhodobacterales</taxon>
        <taxon>Roseobacteraceae</taxon>
        <taxon>Marivita</taxon>
    </lineage>
</organism>
<dbReference type="EMBL" id="BMFC01000002">
    <property type="protein sequence ID" value="GGB96084.1"/>
    <property type="molecule type" value="Genomic_DNA"/>
</dbReference>
<comment type="caution">
    <text evidence="1">The sequence shown here is derived from an EMBL/GenBank/DDBJ whole genome shotgun (WGS) entry which is preliminary data.</text>
</comment>
<keyword evidence="2" id="KW-1185">Reference proteome</keyword>
<evidence type="ECO:0000313" key="2">
    <source>
        <dbReference type="Proteomes" id="UP000645462"/>
    </source>
</evidence>
<accession>A0ABQ1KHT1</accession>
<sequence length="107" mass="12105">MFPRLWAAAGFRGFEDDECLRRAYLACHACGAASGWGSAPNPAVFDNRRIPGRSTLPVSACHERRVPASLVSKYRGEREGLAPRCVTFQPPVWLMWRETRPSTVWRE</sequence>
<dbReference type="Proteomes" id="UP000645462">
    <property type="component" value="Unassembled WGS sequence"/>
</dbReference>
<protein>
    <submittedName>
        <fullName evidence="1">Uncharacterized protein</fullName>
    </submittedName>
</protein>
<evidence type="ECO:0000313" key="1">
    <source>
        <dbReference type="EMBL" id="GGB96084.1"/>
    </source>
</evidence>